<gene>
    <name evidence="2" type="ORF">WMY93_014387</name>
</gene>
<evidence type="ECO:0000256" key="1">
    <source>
        <dbReference type="SAM" id="MobiDB-lite"/>
    </source>
</evidence>
<dbReference type="Proteomes" id="UP001460270">
    <property type="component" value="Unassembled WGS sequence"/>
</dbReference>
<feature type="region of interest" description="Disordered" evidence="1">
    <location>
        <begin position="82"/>
        <end position="106"/>
    </location>
</feature>
<proteinExistence type="predicted"/>
<organism evidence="2 3">
    <name type="scientific">Mugilogobius chulae</name>
    <name type="common">yellowstripe goby</name>
    <dbReference type="NCBI Taxonomy" id="88201"/>
    <lineage>
        <taxon>Eukaryota</taxon>
        <taxon>Metazoa</taxon>
        <taxon>Chordata</taxon>
        <taxon>Craniata</taxon>
        <taxon>Vertebrata</taxon>
        <taxon>Euteleostomi</taxon>
        <taxon>Actinopterygii</taxon>
        <taxon>Neopterygii</taxon>
        <taxon>Teleostei</taxon>
        <taxon>Neoteleostei</taxon>
        <taxon>Acanthomorphata</taxon>
        <taxon>Gobiaria</taxon>
        <taxon>Gobiiformes</taxon>
        <taxon>Gobioidei</taxon>
        <taxon>Gobiidae</taxon>
        <taxon>Gobionellinae</taxon>
        <taxon>Mugilogobius</taxon>
    </lineage>
</organism>
<name>A0AAW0P4A1_9GOBI</name>
<sequence length="106" mass="11594">MGKGAFGSSHPRVPIWSTELRMRRRENLLKSLESLTVHSPGGGRGYGGIRGAEDVRFGAPNAQAGVALESTFFFLRYPLSHPAKQHPTSPLHHPSSLPPSSKRHLM</sequence>
<feature type="compositionally biased region" description="Low complexity" evidence="1">
    <location>
        <begin position="86"/>
        <end position="100"/>
    </location>
</feature>
<evidence type="ECO:0000313" key="2">
    <source>
        <dbReference type="EMBL" id="KAK7909703.1"/>
    </source>
</evidence>
<keyword evidence="3" id="KW-1185">Reference proteome</keyword>
<reference evidence="3" key="1">
    <citation type="submission" date="2024-04" db="EMBL/GenBank/DDBJ databases">
        <title>Salinicola lusitanus LLJ914,a marine bacterium isolated from the Okinawa Trough.</title>
        <authorList>
            <person name="Li J."/>
        </authorList>
    </citation>
    <scope>NUCLEOTIDE SEQUENCE [LARGE SCALE GENOMIC DNA]</scope>
</reference>
<evidence type="ECO:0000313" key="3">
    <source>
        <dbReference type="Proteomes" id="UP001460270"/>
    </source>
</evidence>
<accession>A0AAW0P4A1</accession>
<dbReference type="AlphaFoldDB" id="A0AAW0P4A1"/>
<comment type="caution">
    <text evidence="2">The sequence shown here is derived from an EMBL/GenBank/DDBJ whole genome shotgun (WGS) entry which is preliminary data.</text>
</comment>
<protein>
    <submittedName>
        <fullName evidence="2">Uncharacterized protein</fullName>
    </submittedName>
</protein>
<dbReference type="EMBL" id="JBBPFD010000010">
    <property type="protein sequence ID" value="KAK7909703.1"/>
    <property type="molecule type" value="Genomic_DNA"/>
</dbReference>